<organism evidence="5 6">
    <name type="scientific">Nonomuraea wenchangensis</name>
    <dbReference type="NCBI Taxonomy" id="568860"/>
    <lineage>
        <taxon>Bacteria</taxon>
        <taxon>Bacillati</taxon>
        <taxon>Actinomycetota</taxon>
        <taxon>Actinomycetes</taxon>
        <taxon>Streptosporangiales</taxon>
        <taxon>Streptosporangiaceae</taxon>
        <taxon>Nonomuraea</taxon>
    </lineage>
</organism>
<reference evidence="5 6" key="1">
    <citation type="submission" date="2016-10" db="EMBL/GenBank/DDBJ databases">
        <authorList>
            <person name="de Groot N.N."/>
        </authorList>
    </citation>
    <scope>NUCLEOTIDE SEQUENCE [LARGE SCALE GENOMIC DNA]</scope>
    <source>
        <strain evidence="5 6">CGMCC 4.5598</strain>
    </source>
</reference>
<dbReference type="GO" id="GO:0050135">
    <property type="term" value="F:NADP+ nucleosidase activity"/>
    <property type="evidence" value="ECO:0007669"/>
    <property type="project" value="InterPro"/>
</dbReference>
<evidence type="ECO:0000259" key="4">
    <source>
        <dbReference type="Pfam" id="PF20270"/>
    </source>
</evidence>
<dbReference type="InterPro" id="IPR046922">
    <property type="entry name" value="CATRA-N"/>
</dbReference>
<feature type="domain" description="CASPASE and TPR Repeat-Associated C-terminal" evidence="4">
    <location>
        <begin position="254"/>
        <end position="380"/>
    </location>
</feature>
<evidence type="ECO:0000313" key="6">
    <source>
        <dbReference type="Proteomes" id="UP000199361"/>
    </source>
</evidence>
<protein>
    <submittedName>
        <fullName evidence="5">Predicted nucleotide-binding protein containing TIR-like domain-containing protein</fullName>
    </submittedName>
</protein>
<dbReference type="EMBL" id="FOHX01000002">
    <property type="protein sequence ID" value="SET11972.1"/>
    <property type="molecule type" value="Genomic_DNA"/>
</dbReference>
<keyword evidence="6" id="KW-1185">Reference proteome</keyword>
<sequence>MTVLDQQLVVHLYAPADGPGAAAAYRDLRQVWLGCRLLGMRDPVPGLGLPHMLPETLTDLPAGPSAGLPAGPSAGLPAGTSAGPPAGVLVGAEAPLAAAEARGADRQVILRRHHDVLNLSVALAGPSSAVDGPGWAALEDDWNALVSPCSRHLIGETRLYLARLEQAPPGEGPPDLAAPDLAAPDLALAGLLPAAAQAGDWWNHGVVVPRDLAFWETTTTPDDRALRRFVLAFTADREDEASAWAWSRGDPAMPPLGRYLLHAAKLRYELRVWERDGRTRELRGTLRDLSAEPHERRPATSPGADLLTAHRLDAELMTVDLLELRRAVEIAADNMGRVPFPCGPPPGDAGPFADDRDLAAWFMDRLDDEIAYLGLAARRAEHAAAARPPAAPAPAARPDPEPTESSGPDGDIGRHVFVVHGRDEQVRTAVFDFLRALDLRPLEWEQLVEQTGSSLPFLGEVVARAVTRAQAAVVVMTPEDEVRLHPELLAPDDDPAEKTVAMQVRPNVLIELGMALATYPDRTIILMVGDHRPIADLGGRNYVRLTDRPESLRKIALRLRLAGCRLDDQGQDWLDGRRFAFLRAYDRRPGTERA</sequence>
<name>A0A1I0BYY8_9ACTN</name>
<evidence type="ECO:0000256" key="1">
    <source>
        <dbReference type="SAM" id="MobiDB-lite"/>
    </source>
</evidence>
<dbReference type="NCBIfam" id="NF038357">
    <property type="entry name" value="BN6_48550_fam"/>
    <property type="match status" value="1"/>
</dbReference>
<dbReference type="AlphaFoldDB" id="A0A1I0BYY8"/>
<dbReference type="STRING" id="568860.SAMN05421811_102105"/>
<feature type="domain" description="CASPASE and TPR Repeat-Associated N-terminal" evidence="3">
    <location>
        <begin position="7"/>
        <end position="249"/>
    </location>
</feature>
<feature type="domain" description="CD-NTase-associated protein 12/Pycsar effector protein TIR" evidence="2">
    <location>
        <begin position="416"/>
        <end position="545"/>
    </location>
</feature>
<dbReference type="Proteomes" id="UP000199361">
    <property type="component" value="Unassembled WGS sequence"/>
</dbReference>
<gene>
    <name evidence="5" type="ORF">SAMN05421811_102105</name>
</gene>
<dbReference type="RefSeq" id="WP_091077448.1">
    <property type="nucleotide sequence ID" value="NZ_FOHX01000002.1"/>
</dbReference>
<dbReference type="OrthoDB" id="4149396at2"/>
<dbReference type="InterPro" id="IPR046923">
    <property type="entry name" value="CATRA-C"/>
</dbReference>
<accession>A0A1I0BYY8</accession>
<dbReference type="Pfam" id="PF20269">
    <property type="entry name" value="CATRA-N"/>
    <property type="match status" value="1"/>
</dbReference>
<feature type="region of interest" description="Disordered" evidence="1">
    <location>
        <begin position="384"/>
        <end position="413"/>
    </location>
</feature>
<dbReference type="InterPro" id="IPR019302">
    <property type="entry name" value="CAP12/PCTIR_TIR_dom"/>
</dbReference>
<evidence type="ECO:0000259" key="3">
    <source>
        <dbReference type="Pfam" id="PF20269"/>
    </source>
</evidence>
<proteinExistence type="predicted"/>
<dbReference type="Pfam" id="PF10137">
    <property type="entry name" value="CAP12-PCTIR_TIR"/>
    <property type="match status" value="1"/>
</dbReference>
<evidence type="ECO:0000259" key="2">
    <source>
        <dbReference type="Pfam" id="PF10137"/>
    </source>
</evidence>
<dbReference type="Pfam" id="PF20270">
    <property type="entry name" value="CATRA-C"/>
    <property type="match status" value="1"/>
</dbReference>
<evidence type="ECO:0000313" key="5">
    <source>
        <dbReference type="EMBL" id="SET11972.1"/>
    </source>
</evidence>